<sequence>MSPLDSYERRSWGLGIVLSNNHGQSSVSKNSNKPEAYGQKQAEGPVSSFFHRVSTGIAAFMTTEIKEPGRSKTQLEDILESYYLSQGRPVPDWVYYPPPDPAAKTEDASVVIDKVPAYKPASTRQSLKEGQSLKGSESETEQSKTKHSSSTSGALKSFTRLNVARLARTTQFTLGANSSSTSTGARAGEANRGSVHDSGFNSPVLSPDSTAGSVPPIDVHIVDSGNTSPGSTQLYGSGISIEHEATGSSDKPPNLVQRSLTMDRWRRKDKQHMGSPISLASLMPGSKDEAGVSQTEGNVQKQSPPDSLGLGRPQLTSSKSDPFKQASRPVRSKFSVRLGHRSDSNKDISVDATEQIRTKHTIPGKMKRLFRRRSSHEQ</sequence>
<feature type="compositionally biased region" description="Basic and acidic residues" evidence="1">
    <location>
        <begin position="340"/>
        <end position="357"/>
    </location>
</feature>
<feature type="compositionally biased region" description="Polar residues" evidence="1">
    <location>
        <begin position="199"/>
        <end position="212"/>
    </location>
</feature>
<feature type="region of interest" description="Disordered" evidence="1">
    <location>
        <begin position="266"/>
        <end position="378"/>
    </location>
</feature>
<evidence type="ECO:0000313" key="3">
    <source>
        <dbReference type="Proteomes" id="UP001140074"/>
    </source>
</evidence>
<reference evidence="2" key="1">
    <citation type="submission" date="2022-07" db="EMBL/GenBank/DDBJ databases">
        <title>Phylogenomic reconstructions and comparative analyses of Kickxellomycotina fungi.</title>
        <authorList>
            <person name="Reynolds N.K."/>
            <person name="Stajich J.E."/>
            <person name="Barry K."/>
            <person name="Grigoriev I.V."/>
            <person name="Crous P."/>
            <person name="Smith M.E."/>
        </authorList>
    </citation>
    <scope>NUCLEOTIDE SEQUENCE</scope>
    <source>
        <strain evidence="2">RSA 476</strain>
    </source>
</reference>
<feature type="region of interest" description="Disordered" evidence="1">
    <location>
        <begin position="121"/>
        <end position="154"/>
    </location>
</feature>
<keyword evidence="3" id="KW-1185">Reference proteome</keyword>
<evidence type="ECO:0000256" key="1">
    <source>
        <dbReference type="SAM" id="MobiDB-lite"/>
    </source>
</evidence>
<evidence type="ECO:0000313" key="2">
    <source>
        <dbReference type="EMBL" id="KAJ2868520.1"/>
    </source>
</evidence>
<feature type="compositionally biased region" description="Polar residues" evidence="1">
    <location>
        <begin position="122"/>
        <end position="135"/>
    </location>
</feature>
<feature type="compositionally biased region" description="Polar residues" evidence="1">
    <location>
        <begin position="292"/>
        <end position="305"/>
    </location>
</feature>
<name>A0A9W8ITC4_9FUNG</name>
<protein>
    <submittedName>
        <fullName evidence="2">Uncharacterized protein</fullName>
    </submittedName>
</protein>
<dbReference type="Proteomes" id="UP001140074">
    <property type="component" value="Unassembled WGS sequence"/>
</dbReference>
<feature type="compositionally biased region" description="Polar residues" evidence="1">
    <location>
        <begin position="19"/>
        <end position="33"/>
    </location>
</feature>
<feature type="compositionally biased region" description="Basic residues" evidence="1">
    <location>
        <begin position="358"/>
        <end position="378"/>
    </location>
</feature>
<dbReference type="AlphaFoldDB" id="A0A9W8ITC4"/>
<gene>
    <name evidence="2" type="ORF">GGH94_000052</name>
</gene>
<dbReference type="EMBL" id="JANBUY010000002">
    <property type="protein sequence ID" value="KAJ2868520.1"/>
    <property type="molecule type" value="Genomic_DNA"/>
</dbReference>
<feature type="region of interest" description="Disordered" evidence="1">
    <location>
        <begin position="19"/>
        <end position="43"/>
    </location>
</feature>
<feature type="region of interest" description="Disordered" evidence="1">
    <location>
        <begin position="175"/>
        <end position="236"/>
    </location>
</feature>
<feature type="compositionally biased region" description="Polar residues" evidence="1">
    <location>
        <begin position="224"/>
        <end position="235"/>
    </location>
</feature>
<comment type="caution">
    <text evidence="2">The sequence shown here is derived from an EMBL/GenBank/DDBJ whole genome shotgun (WGS) entry which is preliminary data.</text>
</comment>
<proteinExistence type="predicted"/>
<accession>A0A9W8ITC4</accession>
<organism evidence="2 3">
    <name type="scientific">Coemansia aciculifera</name>
    <dbReference type="NCBI Taxonomy" id="417176"/>
    <lineage>
        <taxon>Eukaryota</taxon>
        <taxon>Fungi</taxon>
        <taxon>Fungi incertae sedis</taxon>
        <taxon>Zoopagomycota</taxon>
        <taxon>Kickxellomycotina</taxon>
        <taxon>Kickxellomycetes</taxon>
        <taxon>Kickxellales</taxon>
        <taxon>Kickxellaceae</taxon>
        <taxon>Coemansia</taxon>
    </lineage>
</organism>
<feature type="compositionally biased region" description="Polar residues" evidence="1">
    <location>
        <begin position="175"/>
        <end position="184"/>
    </location>
</feature>